<protein>
    <submittedName>
        <fullName evidence="4">Lytic transglycosylase</fullName>
    </submittedName>
</protein>
<comment type="caution">
    <text evidence="4">The sequence shown here is derived from an EMBL/GenBank/DDBJ whole genome shotgun (WGS) entry which is preliminary data.</text>
</comment>
<organism evidence="4 5">
    <name type="scientific">Alcaligenes pakistanensis</name>
    <dbReference type="NCBI Taxonomy" id="1482717"/>
    <lineage>
        <taxon>Bacteria</taxon>
        <taxon>Pseudomonadati</taxon>
        <taxon>Pseudomonadota</taxon>
        <taxon>Betaproteobacteria</taxon>
        <taxon>Burkholderiales</taxon>
        <taxon>Alcaligenaceae</taxon>
        <taxon>Alcaligenes</taxon>
    </lineage>
</organism>
<dbReference type="AlphaFoldDB" id="A0A8H9IHR9"/>
<dbReference type="Proteomes" id="UP000608923">
    <property type="component" value="Unassembled WGS sequence"/>
</dbReference>
<dbReference type="EMBL" id="BMZN01000003">
    <property type="protein sequence ID" value="GHC48044.1"/>
    <property type="molecule type" value="Genomic_DNA"/>
</dbReference>
<name>A0A8H9IHR9_9BURK</name>
<dbReference type="Pfam" id="PF01464">
    <property type="entry name" value="SLT"/>
    <property type="match status" value="1"/>
</dbReference>
<dbReference type="Gene3D" id="3.10.350.10">
    <property type="entry name" value="LysM domain"/>
    <property type="match status" value="2"/>
</dbReference>
<dbReference type="PROSITE" id="PS51257">
    <property type="entry name" value="PROKAR_LIPOPROTEIN"/>
    <property type="match status" value="1"/>
</dbReference>
<reference evidence="5" key="1">
    <citation type="journal article" date="2019" name="Int. J. Syst. Evol. Microbiol.">
        <title>The Global Catalogue of Microorganisms (GCM) 10K type strain sequencing project: providing services to taxonomists for standard genome sequencing and annotation.</title>
        <authorList>
            <consortium name="The Broad Institute Genomics Platform"/>
            <consortium name="The Broad Institute Genome Sequencing Center for Infectious Disease"/>
            <person name="Wu L."/>
            <person name="Ma J."/>
        </authorList>
    </citation>
    <scope>NUCLEOTIDE SEQUENCE [LARGE SCALE GENOMIC DNA]</scope>
    <source>
        <strain evidence="5">KCTC 42083</strain>
    </source>
</reference>
<dbReference type="PROSITE" id="PS51782">
    <property type="entry name" value="LYSM"/>
    <property type="match status" value="2"/>
</dbReference>
<dbReference type="GO" id="GO:0016020">
    <property type="term" value="C:membrane"/>
    <property type="evidence" value="ECO:0007669"/>
    <property type="project" value="InterPro"/>
</dbReference>
<dbReference type="InterPro" id="IPR000189">
    <property type="entry name" value="Transglyc_AS"/>
</dbReference>
<feature type="domain" description="LysM" evidence="3">
    <location>
        <begin position="322"/>
        <end position="366"/>
    </location>
</feature>
<feature type="domain" description="LysM" evidence="3">
    <location>
        <begin position="419"/>
        <end position="462"/>
    </location>
</feature>
<feature type="signal peptide" evidence="2">
    <location>
        <begin position="1"/>
        <end position="16"/>
    </location>
</feature>
<dbReference type="GO" id="GO:0008932">
    <property type="term" value="F:lytic endotransglycosylase activity"/>
    <property type="evidence" value="ECO:0007669"/>
    <property type="project" value="TreeGrafter"/>
</dbReference>
<dbReference type="GO" id="GO:0000270">
    <property type="term" value="P:peptidoglycan metabolic process"/>
    <property type="evidence" value="ECO:0007669"/>
    <property type="project" value="InterPro"/>
</dbReference>
<evidence type="ECO:0000256" key="2">
    <source>
        <dbReference type="SAM" id="SignalP"/>
    </source>
</evidence>
<dbReference type="SUPFAM" id="SSF54106">
    <property type="entry name" value="LysM domain"/>
    <property type="match status" value="2"/>
</dbReference>
<dbReference type="InterPro" id="IPR018392">
    <property type="entry name" value="LysM"/>
</dbReference>
<dbReference type="Pfam" id="PF01476">
    <property type="entry name" value="LysM"/>
    <property type="match status" value="2"/>
</dbReference>
<keyword evidence="5" id="KW-1185">Reference proteome</keyword>
<sequence length="469" mass="52278">MNLLRLFALLCAFVLAGCATGPKVSPQKAAKTTTSIAADTSRTIDLTHPPKDAWDRMRRGFSIPNLHTDLVDYWTNYYASHPESIRTMSQRASRYLYHIMDELDSRGLPSELALLPFVESAYNPVAYSRSHASGLWQFIPSTGTQYKLEQNWWVDQRRDPVESTRAALDYLSYLYEFQGDWYLALASYNWGEGSVRRAMERNEQADLGIDYLSLKMPDETRNYVPKLQAIKNIVANPERYGITLPAVSNTPYFTAVRKTKDIDVALAAELAEISVDEFKALNAAHNRPTIPADRSTLLLPANKVDIFNANLAAYQGKLSNWKAYQSKRGESYLSIAQRHGITVSQLRSINGLGSKSTKAVAQTLLVPSSTLGEGSLQLASLTSTPAAPVAQSTRRARTQTASVNRKNDTVVLRRNANVRTHTVRQGDTLYALARRYDTSVAELRRLNNLKGSSLSRGTRLRVPGSNIRG</sequence>
<dbReference type="InterPro" id="IPR023346">
    <property type="entry name" value="Lysozyme-like_dom_sf"/>
</dbReference>
<comment type="similarity">
    <text evidence="1">Belongs to the transglycosylase Slt family.</text>
</comment>
<dbReference type="InterPro" id="IPR008258">
    <property type="entry name" value="Transglycosylase_SLT_dom_1"/>
</dbReference>
<evidence type="ECO:0000256" key="1">
    <source>
        <dbReference type="ARBA" id="ARBA00007734"/>
    </source>
</evidence>
<accession>A0A8H9IHR9</accession>
<evidence type="ECO:0000313" key="4">
    <source>
        <dbReference type="EMBL" id="GHC48044.1"/>
    </source>
</evidence>
<dbReference type="PANTHER" id="PTHR33734:SF22">
    <property type="entry name" value="MEMBRANE-BOUND LYTIC MUREIN TRANSGLYCOSYLASE D"/>
    <property type="match status" value="1"/>
</dbReference>
<evidence type="ECO:0000313" key="5">
    <source>
        <dbReference type="Proteomes" id="UP000608923"/>
    </source>
</evidence>
<keyword evidence="2" id="KW-0732">Signal</keyword>
<dbReference type="PROSITE" id="PS00922">
    <property type="entry name" value="TRANSGLYCOSYLASE"/>
    <property type="match status" value="1"/>
</dbReference>
<dbReference type="Gene3D" id="1.10.530.10">
    <property type="match status" value="1"/>
</dbReference>
<evidence type="ECO:0000259" key="3">
    <source>
        <dbReference type="PROSITE" id="PS51782"/>
    </source>
</evidence>
<dbReference type="CDD" id="cd16894">
    <property type="entry name" value="MltD-like"/>
    <property type="match status" value="1"/>
</dbReference>
<dbReference type="InterPro" id="IPR036779">
    <property type="entry name" value="LysM_dom_sf"/>
</dbReference>
<dbReference type="RefSeq" id="WP_189392365.1">
    <property type="nucleotide sequence ID" value="NZ_BMZN01000003.1"/>
</dbReference>
<gene>
    <name evidence="4" type="ORF">GCM10010096_19410</name>
</gene>
<feature type="chain" id="PRO_5034553018" evidence="2">
    <location>
        <begin position="17"/>
        <end position="469"/>
    </location>
</feature>
<dbReference type="PANTHER" id="PTHR33734">
    <property type="entry name" value="LYSM DOMAIN-CONTAINING GPI-ANCHORED PROTEIN 2"/>
    <property type="match status" value="1"/>
</dbReference>
<proteinExistence type="inferred from homology"/>
<dbReference type="CDD" id="cd00118">
    <property type="entry name" value="LysM"/>
    <property type="match status" value="2"/>
</dbReference>
<dbReference type="SUPFAM" id="SSF53955">
    <property type="entry name" value="Lysozyme-like"/>
    <property type="match status" value="1"/>
</dbReference>
<dbReference type="SMART" id="SM00257">
    <property type="entry name" value="LysM"/>
    <property type="match status" value="2"/>
</dbReference>